<accession>A0A8H3BCM3</accession>
<name>A0A8H3BCM3_9AGAM</name>
<dbReference type="PROSITE" id="PS00678">
    <property type="entry name" value="WD_REPEATS_1"/>
    <property type="match status" value="1"/>
</dbReference>
<dbReference type="PRINTS" id="PR00320">
    <property type="entry name" value="GPROTEINBRPT"/>
</dbReference>
<dbReference type="CDD" id="cd00200">
    <property type="entry name" value="WD40"/>
    <property type="match status" value="1"/>
</dbReference>
<dbReference type="PROSITE" id="PS50082">
    <property type="entry name" value="WD_REPEATS_2"/>
    <property type="match status" value="6"/>
</dbReference>
<evidence type="ECO:0000259" key="5">
    <source>
        <dbReference type="PROSITE" id="PS50837"/>
    </source>
</evidence>
<feature type="repeat" description="WD" evidence="3">
    <location>
        <begin position="1084"/>
        <end position="1125"/>
    </location>
</feature>
<dbReference type="InterPro" id="IPR027417">
    <property type="entry name" value="P-loop_NTPase"/>
</dbReference>
<dbReference type="InterPro" id="IPR019775">
    <property type="entry name" value="WD40_repeat_CS"/>
</dbReference>
<dbReference type="GO" id="GO:1990234">
    <property type="term" value="C:transferase complex"/>
    <property type="evidence" value="ECO:0007669"/>
    <property type="project" value="UniProtKB-ARBA"/>
</dbReference>
<feature type="compositionally biased region" description="Polar residues" evidence="4">
    <location>
        <begin position="104"/>
        <end position="131"/>
    </location>
</feature>
<feature type="repeat" description="WD" evidence="3">
    <location>
        <begin position="1127"/>
        <end position="1168"/>
    </location>
</feature>
<dbReference type="InterPro" id="IPR036322">
    <property type="entry name" value="WD40_repeat_dom_sf"/>
</dbReference>
<dbReference type="Pfam" id="PF00400">
    <property type="entry name" value="WD40"/>
    <property type="match status" value="4"/>
</dbReference>
<evidence type="ECO:0000256" key="3">
    <source>
        <dbReference type="PROSITE-ProRule" id="PRU00221"/>
    </source>
</evidence>
<dbReference type="Gene3D" id="2.130.10.10">
    <property type="entry name" value="YVTN repeat-like/Quinoprotein amine dehydrogenase"/>
    <property type="match status" value="3"/>
</dbReference>
<keyword evidence="2" id="KW-0677">Repeat</keyword>
<dbReference type="PANTHER" id="PTHR22847">
    <property type="entry name" value="WD40 REPEAT PROTEIN"/>
    <property type="match status" value="1"/>
</dbReference>
<dbReference type="PANTHER" id="PTHR22847:SF637">
    <property type="entry name" value="WD REPEAT DOMAIN 5B"/>
    <property type="match status" value="1"/>
</dbReference>
<dbReference type="PROSITE" id="PS50294">
    <property type="entry name" value="WD_REPEATS_REGION"/>
    <property type="match status" value="6"/>
</dbReference>
<organism evidence="6 7">
    <name type="scientific">Rhizoctonia solani</name>
    <dbReference type="NCBI Taxonomy" id="456999"/>
    <lineage>
        <taxon>Eukaryota</taxon>
        <taxon>Fungi</taxon>
        <taxon>Dikarya</taxon>
        <taxon>Basidiomycota</taxon>
        <taxon>Agaricomycotina</taxon>
        <taxon>Agaricomycetes</taxon>
        <taxon>Cantharellales</taxon>
        <taxon>Ceratobasidiaceae</taxon>
        <taxon>Rhizoctonia</taxon>
    </lineage>
</organism>
<feature type="region of interest" description="Disordered" evidence="4">
    <location>
        <begin position="19"/>
        <end position="136"/>
    </location>
</feature>
<dbReference type="EMBL" id="CAJMWW010000170">
    <property type="protein sequence ID" value="CAE6454360.1"/>
    <property type="molecule type" value="Genomic_DNA"/>
</dbReference>
<dbReference type="InterPro" id="IPR007111">
    <property type="entry name" value="NACHT_NTPase"/>
</dbReference>
<feature type="repeat" description="WD" evidence="3">
    <location>
        <begin position="1041"/>
        <end position="1082"/>
    </location>
</feature>
<evidence type="ECO:0000256" key="1">
    <source>
        <dbReference type="ARBA" id="ARBA00022574"/>
    </source>
</evidence>
<comment type="caution">
    <text evidence="6">The sequence shown here is derived from an EMBL/GenBank/DDBJ whole genome shotgun (WGS) entry which is preliminary data.</text>
</comment>
<dbReference type="Proteomes" id="UP000663841">
    <property type="component" value="Unassembled WGS sequence"/>
</dbReference>
<dbReference type="Pfam" id="PF24883">
    <property type="entry name" value="NPHP3_N"/>
    <property type="match status" value="1"/>
</dbReference>
<dbReference type="InterPro" id="IPR001680">
    <property type="entry name" value="WD40_rpt"/>
</dbReference>
<dbReference type="Pfam" id="PF23869">
    <property type="entry name" value="Beta-prop_WDR75_1st"/>
    <property type="match status" value="1"/>
</dbReference>
<keyword evidence="1 3" id="KW-0853">WD repeat</keyword>
<dbReference type="InterPro" id="IPR056884">
    <property type="entry name" value="NPHP3-like_N"/>
</dbReference>
<dbReference type="SUPFAM" id="SSF50978">
    <property type="entry name" value="WD40 repeat-like"/>
    <property type="match status" value="1"/>
</dbReference>
<evidence type="ECO:0000313" key="7">
    <source>
        <dbReference type="Proteomes" id="UP000663841"/>
    </source>
</evidence>
<feature type="repeat" description="WD" evidence="3">
    <location>
        <begin position="997"/>
        <end position="1038"/>
    </location>
</feature>
<dbReference type="SUPFAM" id="SSF52540">
    <property type="entry name" value="P-loop containing nucleoside triphosphate hydrolases"/>
    <property type="match status" value="1"/>
</dbReference>
<evidence type="ECO:0000256" key="2">
    <source>
        <dbReference type="ARBA" id="ARBA00022737"/>
    </source>
</evidence>
<dbReference type="SMART" id="SM00320">
    <property type="entry name" value="WD40"/>
    <property type="match status" value="7"/>
</dbReference>
<gene>
    <name evidence="6" type="ORF">RDB_LOCUS133102</name>
</gene>
<feature type="domain" description="NACHT" evidence="5">
    <location>
        <begin position="336"/>
        <end position="479"/>
    </location>
</feature>
<proteinExistence type="predicted"/>
<protein>
    <recommendedName>
        <fullName evidence="5">NACHT domain-containing protein</fullName>
    </recommendedName>
</protein>
<dbReference type="Gene3D" id="3.40.50.300">
    <property type="entry name" value="P-loop containing nucleotide triphosphate hydrolases"/>
    <property type="match status" value="1"/>
</dbReference>
<dbReference type="InterPro" id="IPR020472">
    <property type="entry name" value="WD40_PAC1"/>
</dbReference>
<feature type="compositionally biased region" description="Polar residues" evidence="4">
    <location>
        <begin position="1163"/>
        <end position="1175"/>
    </location>
</feature>
<evidence type="ECO:0000313" key="6">
    <source>
        <dbReference type="EMBL" id="CAE6454360.1"/>
    </source>
</evidence>
<dbReference type="PROSITE" id="PS50837">
    <property type="entry name" value="NACHT"/>
    <property type="match status" value="1"/>
</dbReference>
<feature type="region of interest" description="Disordered" evidence="4">
    <location>
        <begin position="1148"/>
        <end position="1179"/>
    </location>
</feature>
<feature type="repeat" description="WD" evidence="3">
    <location>
        <begin position="911"/>
        <end position="952"/>
    </location>
</feature>
<reference evidence="6" key="1">
    <citation type="submission" date="2021-01" db="EMBL/GenBank/DDBJ databases">
        <authorList>
            <person name="Kaushik A."/>
        </authorList>
    </citation>
    <scope>NUCLEOTIDE SEQUENCE</scope>
    <source>
        <strain evidence="6">AG3-T5</strain>
    </source>
</reference>
<sequence length="1334" mass="146371">MSHLNKESKLKRGVRNFLKDTLGLSRSRSPTPSQLSLQPSRRASPSYAGSSEASKSASVVSLVKPAIDVPLSGGEATNSPKASGDRRVRVNIVPPDIATGAIEQPSSPDEPSLPASASGQSGQDLQNTITMDNDPDLERQNTLWAGLGTSLEMLKDGSNMIPSFIPPIETLLSCLDGLKTIGRSRSEYEDPTKELTALSESLRHHEDGLSSVPMSDAFLSLIISIGDEARAIKAKLERRAIGNTGEANKAGDKLMGHYRRILSLFQLLEINASMNKKHIPNESVAYTRIDRLNPVKEATYDSDLPTDIGRQGCAKGTRVAVLTGLDEWLSDSASPSMYWIDGMAGTGKTTIAYTFCQQMRDRKLLAASFFCTRKSTECRDMSRIVPTIAHQLAQYSIPFRTALYDALGRNPEAGSRNVPKQFDQLLVEPFQQAKDTLPERLVVVIDALDECANRTEVFLDSLFRHAPHIPLKFIVTSRPQTEIYIKMSLNGQSWTAIHLHDIEKSVVQADIKLYLSQQLEFMSPSEVEIDQLVERAGMLFIYAANLVRYAQSNQDSADPRERLKALIDMTPEEQHTLVGPLYMKVVNNALNDEDLEEDEIEDIRLVLNTVLLAQEPVSVETIGMLGGIGNLRRVENALHPLRDVLHYSEKTGLVSTLDSTFPKIMFSKERSKEHFCDAAKHSQLLAQGCFLGMKERLQFNICELESSFLFDEKVDNLQSRIKDRISPTLAYACRYWANHLSLVANVDGVLMELSEFLTTHLLLWMEVLNLRRELDIGIAALLKAKQRLEGISPSPELMVLLDDAHIFMRDFAASQVSRSTPHIYISSLQLCPRSSTLYQIHSRSVKSLLGLHGTVTERRGMPGLNHQSWEIGSGVLSIAYSPDGTRVAVGCENGTIIICDSRDGSVLAGPLTGHIGWVRCVVFSPDGTRILSSSSDRTIRMWDALDGNSISAPFKGHTHPIRSVAFSSDGNRVVSGSWDNTIRIWDSANGQSVTQPLEGHEHGVNCVAFQPRSMLVASGGNDHTVRLWDLAGDTLSTTTVLKGHTNSVMSVAFTPDGARLVSGSVDSTICIWSVSNGTLTSRFLQDCAHHVYSIAVSPDGSSVASGSADSTFRVWNIDTGKLLAGPIVGHSRGVRAIAFSPDGSRVLSGSHDGSVRTWHLPSEPNSSTMGSSFKNQPHGGLLARERANRTRTQPSVFNPRDLASLTRQIHISQQGEQATFSSRSQVPATVTPFAWLLDSSDRAYLHEDYSTPLNKPLSSSSGRDLGRMPEGWAWRSDGWLVNSSSQLVVWVAPSSGDCHIFSHTDGNFMLLSLLSRDGQFIGNRWPGSKPVVGS</sequence>
<evidence type="ECO:0000256" key="4">
    <source>
        <dbReference type="SAM" id="MobiDB-lite"/>
    </source>
</evidence>
<feature type="repeat" description="WD" evidence="3">
    <location>
        <begin position="954"/>
        <end position="995"/>
    </location>
</feature>
<feature type="compositionally biased region" description="Low complexity" evidence="4">
    <location>
        <begin position="24"/>
        <end position="63"/>
    </location>
</feature>
<dbReference type="InterPro" id="IPR015943">
    <property type="entry name" value="WD40/YVTN_repeat-like_dom_sf"/>
</dbReference>